<dbReference type="CDD" id="cd02947">
    <property type="entry name" value="TRX_family"/>
    <property type="match status" value="1"/>
</dbReference>
<dbReference type="Proteomes" id="UP000622653">
    <property type="component" value="Unassembled WGS sequence"/>
</dbReference>
<comment type="caution">
    <text evidence="2">The sequence shown here is derived from an EMBL/GenBank/DDBJ whole genome shotgun (WGS) entry which is preliminary data.</text>
</comment>
<gene>
    <name evidence="2" type="ORF">IRY55_04160</name>
</gene>
<accession>A0A8J7G9B1</accession>
<dbReference type="EMBL" id="JADKPV010000001">
    <property type="protein sequence ID" value="MBF4500549.1"/>
    <property type="molecule type" value="Genomic_DNA"/>
</dbReference>
<dbReference type="InterPro" id="IPR013766">
    <property type="entry name" value="Thioredoxin_domain"/>
</dbReference>
<evidence type="ECO:0000313" key="3">
    <source>
        <dbReference type="Proteomes" id="UP000622653"/>
    </source>
</evidence>
<evidence type="ECO:0000313" key="2">
    <source>
        <dbReference type="EMBL" id="MBF4500549.1"/>
    </source>
</evidence>
<dbReference type="SUPFAM" id="SSF52833">
    <property type="entry name" value="Thioredoxin-like"/>
    <property type="match status" value="1"/>
</dbReference>
<dbReference type="Gene3D" id="3.40.30.10">
    <property type="entry name" value="Glutaredoxin"/>
    <property type="match status" value="1"/>
</dbReference>
<sequence length="107" mass="12562">MHKITSYDEWVTLLEEQPKLLLFVKINGCSVCDGLLPQVEPLQEQYPDVPFYQVNVSEVQEIAGQFSLFTAPVVLLFLHGKEYARFARFVQRDELMKRLDEVQQWED</sequence>
<feature type="domain" description="Thioredoxin" evidence="1">
    <location>
        <begin position="14"/>
        <end position="100"/>
    </location>
</feature>
<dbReference type="AlphaFoldDB" id="A0A8J7G9B1"/>
<protein>
    <submittedName>
        <fullName evidence="2">Thioredoxin family protein</fullName>
    </submittedName>
</protein>
<dbReference type="Pfam" id="PF00085">
    <property type="entry name" value="Thioredoxin"/>
    <property type="match status" value="1"/>
</dbReference>
<keyword evidence="3" id="KW-1185">Reference proteome</keyword>
<name>A0A8J7G9B1_9BACL</name>
<reference evidence="2" key="1">
    <citation type="submission" date="2020-11" db="EMBL/GenBank/DDBJ databases">
        <title>Multidrug resistant novel bacterium Savagea serpentis sp. nov., isolated from the scats of a vine snake (Ahaetulla nasuta).</title>
        <authorList>
            <person name="Venkata Ramana V."/>
            <person name="Vikas Patil S."/>
            <person name="Yogita Lugani V."/>
        </authorList>
    </citation>
    <scope>NUCLEOTIDE SEQUENCE</scope>
    <source>
        <strain evidence="2">SN6</strain>
    </source>
</reference>
<organism evidence="2 3">
    <name type="scientific">Savagea serpentis</name>
    <dbReference type="NCBI Taxonomy" id="2785297"/>
    <lineage>
        <taxon>Bacteria</taxon>
        <taxon>Bacillati</taxon>
        <taxon>Bacillota</taxon>
        <taxon>Bacilli</taxon>
        <taxon>Bacillales</taxon>
        <taxon>Caryophanaceae</taxon>
        <taxon>Savagea</taxon>
    </lineage>
</organism>
<evidence type="ECO:0000259" key="1">
    <source>
        <dbReference type="Pfam" id="PF00085"/>
    </source>
</evidence>
<dbReference type="RefSeq" id="WP_194561983.1">
    <property type="nucleotide sequence ID" value="NZ_JADKPV010000001.1"/>
</dbReference>
<proteinExistence type="predicted"/>
<dbReference type="InterPro" id="IPR036249">
    <property type="entry name" value="Thioredoxin-like_sf"/>
</dbReference>